<proteinExistence type="predicted"/>
<dbReference type="AlphaFoldDB" id="A0A2K3JNX5"/>
<accession>A0A2K3JNX5</accession>
<dbReference type="Gene3D" id="3.30.200.20">
    <property type="entry name" value="Phosphorylase Kinase, domain 1"/>
    <property type="match status" value="1"/>
</dbReference>
<keyword evidence="3" id="KW-0833">Ubl conjugation pathway</keyword>
<dbReference type="Proteomes" id="UP000236291">
    <property type="component" value="Unassembled WGS sequence"/>
</dbReference>
<gene>
    <name evidence="6" type="ORF">L195_g049372</name>
</gene>
<evidence type="ECO:0000259" key="5">
    <source>
        <dbReference type="PROSITE" id="PS50011"/>
    </source>
</evidence>
<dbReference type="PROSITE" id="PS50011">
    <property type="entry name" value="PROTEIN_KINASE_DOM"/>
    <property type="match status" value="1"/>
</dbReference>
<dbReference type="EC" id="2.3.2.27" evidence="2"/>
<dbReference type="InterPro" id="IPR000719">
    <property type="entry name" value="Prot_kinase_dom"/>
</dbReference>
<dbReference type="GO" id="GO:0004672">
    <property type="term" value="F:protein kinase activity"/>
    <property type="evidence" value="ECO:0007669"/>
    <property type="project" value="InterPro"/>
</dbReference>
<feature type="domain" description="Protein kinase" evidence="5">
    <location>
        <begin position="132"/>
        <end position="175"/>
    </location>
</feature>
<reference evidence="6 7" key="1">
    <citation type="journal article" date="2014" name="Am. J. Bot.">
        <title>Genome assembly and annotation for red clover (Trifolium pratense; Fabaceae).</title>
        <authorList>
            <person name="Istvanek J."/>
            <person name="Jaros M."/>
            <person name="Krenek A."/>
            <person name="Repkova J."/>
        </authorList>
    </citation>
    <scope>NUCLEOTIDE SEQUENCE [LARGE SCALE GENOMIC DNA]</scope>
    <source>
        <strain evidence="7">cv. Tatra</strain>
        <tissue evidence="6">Young leaves</tissue>
    </source>
</reference>
<dbReference type="STRING" id="57577.A0A2K3JNX5"/>
<reference evidence="6 7" key="2">
    <citation type="journal article" date="2017" name="Front. Plant Sci.">
        <title>Gene Classification and Mining of Molecular Markers Useful in Red Clover (Trifolium pratense) Breeding.</title>
        <authorList>
            <person name="Istvanek J."/>
            <person name="Dluhosova J."/>
            <person name="Dluhos P."/>
            <person name="Patkova L."/>
            <person name="Nedelnik J."/>
            <person name="Repkova J."/>
        </authorList>
    </citation>
    <scope>NUCLEOTIDE SEQUENCE [LARGE SCALE GENOMIC DNA]</scope>
    <source>
        <strain evidence="7">cv. Tatra</strain>
        <tissue evidence="6">Young leaves</tissue>
    </source>
</reference>
<dbReference type="PANTHER" id="PTHR45647">
    <property type="entry name" value="OS02G0152300 PROTEIN"/>
    <property type="match status" value="1"/>
</dbReference>
<evidence type="ECO:0000256" key="4">
    <source>
        <dbReference type="SAM" id="MobiDB-lite"/>
    </source>
</evidence>
<protein>
    <recommendedName>
        <fullName evidence="2">RING-type E3 ubiquitin transferase</fullName>
        <ecNumber evidence="2">2.3.2.27</ecNumber>
    </recommendedName>
</protein>
<evidence type="ECO:0000256" key="2">
    <source>
        <dbReference type="ARBA" id="ARBA00012483"/>
    </source>
</evidence>
<feature type="region of interest" description="Disordered" evidence="4">
    <location>
        <begin position="79"/>
        <end position="102"/>
    </location>
</feature>
<evidence type="ECO:0000313" key="7">
    <source>
        <dbReference type="Proteomes" id="UP000236291"/>
    </source>
</evidence>
<dbReference type="GO" id="GO:0061630">
    <property type="term" value="F:ubiquitin protein ligase activity"/>
    <property type="evidence" value="ECO:0007669"/>
    <property type="project" value="UniProtKB-EC"/>
</dbReference>
<dbReference type="SUPFAM" id="SSF56112">
    <property type="entry name" value="Protein kinase-like (PK-like)"/>
    <property type="match status" value="1"/>
</dbReference>
<dbReference type="EMBL" id="ASHM01072618">
    <property type="protein sequence ID" value="PNX55742.1"/>
    <property type="molecule type" value="Genomic_DNA"/>
</dbReference>
<evidence type="ECO:0000256" key="1">
    <source>
        <dbReference type="ARBA" id="ARBA00000900"/>
    </source>
</evidence>
<dbReference type="InterPro" id="IPR051348">
    <property type="entry name" value="U-box_ubiquitin_ligases"/>
</dbReference>
<dbReference type="PANTHER" id="PTHR45647:SF147">
    <property type="entry name" value="ADENINE NUCLEOTIDE ALPHA HYDROLASE-LIKE DOMAIN KINASE"/>
    <property type="match status" value="1"/>
</dbReference>
<evidence type="ECO:0000313" key="6">
    <source>
        <dbReference type="EMBL" id="PNX55742.1"/>
    </source>
</evidence>
<comment type="caution">
    <text evidence="6">The sequence shown here is derived from an EMBL/GenBank/DDBJ whole genome shotgun (WGS) entry which is preliminary data.</text>
</comment>
<name>A0A2K3JNX5_TRIPR</name>
<feature type="compositionally biased region" description="Basic and acidic residues" evidence="4">
    <location>
        <begin position="79"/>
        <end position="90"/>
    </location>
</feature>
<sequence>MEAEMKELRLKLRQTMDMYKSACKEAITAKNKAKEINQWKLEEARTVEEVMMSKEAALAMAEKEKAKAKAAIQEADEAMKKAEKEAQRRLKAERKARREMEEKDQALNVIARKDIRYRQYTLEEIENATQNFSLSMKIGEGGYGPVFKGQLDHTNVAIKVLRPDANQGRKQFLQE</sequence>
<feature type="non-terminal residue" evidence="6">
    <location>
        <position position="175"/>
    </location>
</feature>
<dbReference type="GO" id="GO:0005524">
    <property type="term" value="F:ATP binding"/>
    <property type="evidence" value="ECO:0007669"/>
    <property type="project" value="InterPro"/>
</dbReference>
<dbReference type="InterPro" id="IPR011009">
    <property type="entry name" value="Kinase-like_dom_sf"/>
</dbReference>
<evidence type="ECO:0000256" key="3">
    <source>
        <dbReference type="ARBA" id="ARBA00022786"/>
    </source>
</evidence>
<organism evidence="6 7">
    <name type="scientific">Trifolium pratense</name>
    <name type="common">Red clover</name>
    <dbReference type="NCBI Taxonomy" id="57577"/>
    <lineage>
        <taxon>Eukaryota</taxon>
        <taxon>Viridiplantae</taxon>
        <taxon>Streptophyta</taxon>
        <taxon>Embryophyta</taxon>
        <taxon>Tracheophyta</taxon>
        <taxon>Spermatophyta</taxon>
        <taxon>Magnoliopsida</taxon>
        <taxon>eudicotyledons</taxon>
        <taxon>Gunneridae</taxon>
        <taxon>Pentapetalae</taxon>
        <taxon>rosids</taxon>
        <taxon>fabids</taxon>
        <taxon>Fabales</taxon>
        <taxon>Fabaceae</taxon>
        <taxon>Papilionoideae</taxon>
        <taxon>50 kb inversion clade</taxon>
        <taxon>NPAAA clade</taxon>
        <taxon>Hologalegina</taxon>
        <taxon>IRL clade</taxon>
        <taxon>Trifolieae</taxon>
        <taxon>Trifolium</taxon>
    </lineage>
</organism>
<comment type="catalytic activity">
    <reaction evidence="1">
        <text>S-ubiquitinyl-[E2 ubiquitin-conjugating enzyme]-L-cysteine + [acceptor protein]-L-lysine = [E2 ubiquitin-conjugating enzyme]-L-cysteine + N(6)-ubiquitinyl-[acceptor protein]-L-lysine.</text>
        <dbReference type="EC" id="2.3.2.27"/>
    </reaction>
</comment>